<feature type="signal peptide" evidence="2">
    <location>
        <begin position="1"/>
        <end position="24"/>
    </location>
</feature>
<dbReference type="eggNOG" id="ENOG5032YTT">
    <property type="taxonomic scope" value="Bacteria"/>
</dbReference>
<keyword evidence="4" id="KW-1185">Reference proteome</keyword>
<dbReference type="STRING" id="1353537.TP2_10980"/>
<evidence type="ECO:0000313" key="4">
    <source>
        <dbReference type="Proteomes" id="UP000027432"/>
    </source>
</evidence>
<dbReference type="EMBL" id="AUND01000034">
    <property type="protein sequence ID" value="KEO51992.1"/>
    <property type="molecule type" value="Genomic_DNA"/>
</dbReference>
<evidence type="ECO:0008006" key="5">
    <source>
        <dbReference type="Google" id="ProtNLM"/>
    </source>
</evidence>
<accession>A0A074JRI8</accession>
<proteinExistence type="predicted"/>
<protein>
    <recommendedName>
        <fullName evidence="5">Excinuclease ABC subunit A</fullName>
    </recommendedName>
</protein>
<evidence type="ECO:0000256" key="1">
    <source>
        <dbReference type="SAM" id="MobiDB-lite"/>
    </source>
</evidence>
<gene>
    <name evidence="3" type="ORF">TP2_10980</name>
</gene>
<dbReference type="RefSeq" id="WP_038078484.1">
    <property type="nucleotide sequence ID" value="NZ_AUND01000034.1"/>
</dbReference>
<dbReference type="Proteomes" id="UP000027432">
    <property type="component" value="Unassembled WGS sequence"/>
</dbReference>
<dbReference type="AlphaFoldDB" id="A0A074JRI8"/>
<evidence type="ECO:0000313" key="3">
    <source>
        <dbReference type="EMBL" id="KEO51992.1"/>
    </source>
</evidence>
<keyword evidence="2" id="KW-0732">Signal</keyword>
<reference evidence="3 4" key="1">
    <citation type="submission" date="2013-07" db="EMBL/GenBank/DDBJ databases">
        <title>Thioclava pacifica DSM 10166 Genome Sequencing.</title>
        <authorList>
            <person name="Lai Q."/>
            <person name="Shao Z."/>
        </authorList>
    </citation>
    <scope>NUCLEOTIDE SEQUENCE [LARGE SCALE GENOMIC DNA]</scope>
    <source>
        <strain evidence="3 4">DSM 10166</strain>
    </source>
</reference>
<feature type="chain" id="PRO_5001695136" description="Excinuclease ABC subunit A" evidence="2">
    <location>
        <begin position="25"/>
        <end position="138"/>
    </location>
</feature>
<feature type="compositionally biased region" description="Basic and acidic residues" evidence="1">
    <location>
        <begin position="73"/>
        <end position="82"/>
    </location>
</feature>
<name>A0A074JRI8_9RHOB</name>
<feature type="region of interest" description="Disordered" evidence="1">
    <location>
        <begin position="54"/>
        <end position="82"/>
    </location>
</feature>
<sequence>MKHLTRFTLAAALGASLLPGVALADNPGNGATKWKKDKPRSEQVIRGAQQDYRACPPGLAKKNNGCRPPGLTQEHHERNRWREGDRITGDYILVRNPDRYGLDPRNTYWRSDGYVYRVDRKTGEVLSLIGLAQSILGN</sequence>
<organism evidence="3 4">
    <name type="scientific">Thioclava pacifica DSM 10166</name>
    <dbReference type="NCBI Taxonomy" id="1353537"/>
    <lineage>
        <taxon>Bacteria</taxon>
        <taxon>Pseudomonadati</taxon>
        <taxon>Pseudomonadota</taxon>
        <taxon>Alphaproteobacteria</taxon>
        <taxon>Rhodobacterales</taxon>
        <taxon>Paracoccaceae</taxon>
        <taxon>Thioclava</taxon>
    </lineage>
</organism>
<comment type="caution">
    <text evidence="3">The sequence shown here is derived from an EMBL/GenBank/DDBJ whole genome shotgun (WGS) entry which is preliminary data.</text>
</comment>
<evidence type="ECO:0000256" key="2">
    <source>
        <dbReference type="SAM" id="SignalP"/>
    </source>
</evidence>